<dbReference type="AlphaFoldDB" id="X0UJP8"/>
<feature type="non-terminal residue" evidence="2">
    <location>
        <position position="1"/>
    </location>
</feature>
<evidence type="ECO:0000313" key="2">
    <source>
        <dbReference type="EMBL" id="GAG00578.1"/>
    </source>
</evidence>
<accession>X0UJP8</accession>
<dbReference type="InterPro" id="IPR048168">
    <property type="entry name" value="Flexitail_dom"/>
</dbReference>
<feature type="region of interest" description="Disordered" evidence="1">
    <location>
        <begin position="1"/>
        <end position="35"/>
    </location>
</feature>
<gene>
    <name evidence="2" type="ORF">S01H1_41603</name>
</gene>
<sequence>PPCDGDVFTGLDPDADQDGCARSEEDPGALAPKPGAKAADDVFFQDLAWYDFYDVPTSSLKGGPGGCYDGGVTMPDVLAVLSYVGAYEGDGAHYDANVNGNTMADGIEYDRSPSCQPNPPFDAGPPNGAVGMSDVLGVLAQVGLACSGGTHFDEGPAC</sequence>
<name>X0UJP8_9ZZZZ</name>
<protein>
    <submittedName>
        <fullName evidence="2">Uncharacterized protein</fullName>
    </submittedName>
</protein>
<evidence type="ECO:0000256" key="1">
    <source>
        <dbReference type="SAM" id="MobiDB-lite"/>
    </source>
</evidence>
<organism evidence="2">
    <name type="scientific">marine sediment metagenome</name>
    <dbReference type="NCBI Taxonomy" id="412755"/>
    <lineage>
        <taxon>unclassified sequences</taxon>
        <taxon>metagenomes</taxon>
        <taxon>ecological metagenomes</taxon>
    </lineage>
</organism>
<dbReference type="EMBL" id="BARS01026397">
    <property type="protein sequence ID" value="GAG00578.1"/>
    <property type="molecule type" value="Genomic_DNA"/>
</dbReference>
<proteinExistence type="predicted"/>
<reference evidence="2" key="1">
    <citation type="journal article" date="2014" name="Front. Microbiol.">
        <title>High frequency of phylogenetically diverse reductive dehalogenase-homologous genes in deep subseafloor sedimentary metagenomes.</title>
        <authorList>
            <person name="Kawai M."/>
            <person name="Futagami T."/>
            <person name="Toyoda A."/>
            <person name="Takaki Y."/>
            <person name="Nishi S."/>
            <person name="Hori S."/>
            <person name="Arai W."/>
            <person name="Tsubouchi T."/>
            <person name="Morono Y."/>
            <person name="Uchiyama I."/>
            <person name="Ito T."/>
            <person name="Fujiyama A."/>
            <person name="Inagaki F."/>
            <person name="Takami H."/>
        </authorList>
    </citation>
    <scope>NUCLEOTIDE SEQUENCE</scope>
    <source>
        <strain evidence="2">Expedition CK06-06</strain>
    </source>
</reference>
<comment type="caution">
    <text evidence="2">The sequence shown here is derived from an EMBL/GenBank/DDBJ whole genome shotgun (WGS) entry which is preliminary data.</text>
</comment>
<dbReference type="NCBIfam" id="NF041520">
    <property type="entry name" value="flexitail"/>
    <property type="match status" value="1"/>
</dbReference>